<dbReference type="OrthoDB" id="7211088at2"/>
<accession>B8IF76</accession>
<evidence type="ECO:0000313" key="3">
    <source>
        <dbReference type="Proteomes" id="UP000008207"/>
    </source>
</evidence>
<dbReference type="Proteomes" id="UP000008207">
    <property type="component" value="Chromosome"/>
</dbReference>
<feature type="region of interest" description="Disordered" evidence="1">
    <location>
        <begin position="114"/>
        <end position="141"/>
    </location>
</feature>
<name>B8IF76_METNO</name>
<dbReference type="EMBL" id="CP001349">
    <property type="protein sequence ID" value="ACL55787.1"/>
    <property type="molecule type" value="Genomic_DNA"/>
</dbReference>
<evidence type="ECO:0000256" key="1">
    <source>
        <dbReference type="SAM" id="MobiDB-lite"/>
    </source>
</evidence>
<dbReference type="eggNOG" id="ENOG5033E1M">
    <property type="taxonomic scope" value="Bacteria"/>
</dbReference>
<protein>
    <submittedName>
        <fullName evidence="2">Uncharacterized protein</fullName>
    </submittedName>
</protein>
<dbReference type="RefSeq" id="WP_015927492.1">
    <property type="nucleotide sequence ID" value="NC_011894.1"/>
</dbReference>
<dbReference type="AlphaFoldDB" id="B8IF76"/>
<feature type="compositionally biased region" description="Basic and acidic residues" evidence="1">
    <location>
        <begin position="120"/>
        <end position="131"/>
    </location>
</feature>
<gene>
    <name evidence="2" type="ordered locus">Mnod_0755</name>
</gene>
<organism evidence="2 3">
    <name type="scientific">Methylobacterium nodulans (strain LMG 21967 / CNCM I-2342 / ORS 2060)</name>
    <dbReference type="NCBI Taxonomy" id="460265"/>
    <lineage>
        <taxon>Bacteria</taxon>
        <taxon>Pseudomonadati</taxon>
        <taxon>Pseudomonadota</taxon>
        <taxon>Alphaproteobacteria</taxon>
        <taxon>Hyphomicrobiales</taxon>
        <taxon>Methylobacteriaceae</taxon>
        <taxon>Methylobacterium</taxon>
    </lineage>
</organism>
<dbReference type="HOGENOM" id="CLU_166167_0_0_5"/>
<dbReference type="KEGG" id="mno:Mnod_0755"/>
<reference evidence="2 3" key="1">
    <citation type="submission" date="2009-01" db="EMBL/GenBank/DDBJ databases">
        <title>Complete sequence of chromosome of Methylobacterium nodulans ORS 2060.</title>
        <authorList>
            <consortium name="US DOE Joint Genome Institute"/>
            <person name="Lucas S."/>
            <person name="Copeland A."/>
            <person name="Lapidus A."/>
            <person name="Glavina del Rio T."/>
            <person name="Dalin E."/>
            <person name="Tice H."/>
            <person name="Bruce D."/>
            <person name="Goodwin L."/>
            <person name="Pitluck S."/>
            <person name="Sims D."/>
            <person name="Brettin T."/>
            <person name="Detter J.C."/>
            <person name="Han C."/>
            <person name="Larimer F."/>
            <person name="Land M."/>
            <person name="Hauser L."/>
            <person name="Kyrpides N."/>
            <person name="Ivanova N."/>
            <person name="Marx C.J."/>
            <person name="Richardson P."/>
        </authorList>
    </citation>
    <scope>NUCLEOTIDE SEQUENCE [LARGE SCALE GENOMIC DNA]</scope>
    <source>
        <strain evidence="3">LMG 21967 / CNCM I-2342 / ORS 2060</strain>
    </source>
</reference>
<sequence>MAKKAKLPKTIAGIKVPKGLRKAGAVTAILNNPLGRSILADALVAAAGAAATAIARHRSSGGQVAQVGEAVADTGSHAASATTDAAKSAVGALGTAISEVAHYVLAGDDMKKGKRKKRDKFGGYRADETHRTGGYSVTQRH</sequence>
<keyword evidence="3" id="KW-1185">Reference proteome</keyword>
<evidence type="ECO:0000313" key="2">
    <source>
        <dbReference type="EMBL" id="ACL55787.1"/>
    </source>
</evidence>
<proteinExistence type="predicted"/>